<evidence type="ECO:0000256" key="8">
    <source>
        <dbReference type="ARBA" id="ARBA00022833"/>
    </source>
</evidence>
<dbReference type="PANTHER" id="PTHR39188">
    <property type="entry name" value="MEMBRANE-ASSOCIATED ZINC METALLOPROTEASE M50B"/>
    <property type="match status" value="1"/>
</dbReference>
<sequence>MLRNKTIQFHPLLLLLLIGSYFLGLFLEMIAFFIIIIIHELGHYLTAKYYKWNITRLMVWPFGGVMETDDFYNRPSKEEFWVVIAGPLQHIWIYIVLLVMDGYHVEHVFLDQLWIVNTVILLFNLLPVLPLDGGRILFLGVSKLVPFQKAIVWMSLASMAIIAIINLGLYFMAWTSIHLTFLSIFLLLDNWLLYKNKHILLLKHLLGRYFITESKELNIELLRVKSEMAVGEIVKHFKRDCYHYIYVGQDEKPIPEEECLKLLFTQNTPDRLLNHIYAKDA</sequence>
<keyword evidence="6" id="KW-0479">Metal-binding</keyword>
<feature type="transmembrane region" description="Helical" evidence="12">
    <location>
        <begin position="12"/>
        <end position="38"/>
    </location>
</feature>
<evidence type="ECO:0000256" key="6">
    <source>
        <dbReference type="ARBA" id="ARBA00022723"/>
    </source>
</evidence>
<dbReference type="Pfam" id="PF02163">
    <property type="entry name" value="Peptidase_M50"/>
    <property type="match status" value="1"/>
</dbReference>
<evidence type="ECO:0000313" key="14">
    <source>
        <dbReference type="EMBL" id="MFD2637570.1"/>
    </source>
</evidence>
<comment type="cofactor">
    <cofactor evidence="1">
        <name>Zn(2+)</name>
        <dbReference type="ChEBI" id="CHEBI:29105"/>
    </cofactor>
</comment>
<dbReference type="RefSeq" id="WP_377327042.1">
    <property type="nucleotide sequence ID" value="NZ_JBHUMZ010000008.1"/>
</dbReference>
<keyword evidence="15" id="KW-1185">Reference proteome</keyword>
<evidence type="ECO:0000256" key="11">
    <source>
        <dbReference type="ARBA" id="ARBA00023136"/>
    </source>
</evidence>
<evidence type="ECO:0000256" key="7">
    <source>
        <dbReference type="ARBA" id="ARBA00022801"/>
    </source>
</evidence>
<comment type="similarity">
    <text evidence="3">Belongs to the peptidase M50B family.</text>
</comment>
<name>A0ABW5Q6Z6_9BACI</name>
<dbReference type="PANTHER" id="PTHR39188:SF3">
    <property type="entry name" value="STAGE IV SPORULATION PROTEIN FB"/>
    <property type="match status" value="1"/>
</dbReference>
<keyword evidence="9 12" id="KW-1133">Transmembrane helix</keyword>
<organism evidence="14 15">
    <name type="scientific">Piscibacillus salipiscarius</name>
    <dbReference type="NCBI Taxonomy" id="299480"/>
    <lineage>
        <taxon>Bacteria</taxon>
        <taxon>Bacillati</taxon>
        <taxon>Bacillota</taxon>
        <taxon>Bacilli</taxon>
        <taxon>Bacillales</taxon>
        <taxon>Bacillaceae</taxon>
        <taxon>Piscibacillus</taxon>
    </lineage>
</organism>
<keyword evidence="4 14" id="KW-0645">Protease</keyword>
<dbReference type="InterPro" id="IPR008915">
    <property type="entry name" value="Peptidase_M50"/>
</dbReference>
<proteinExistence type="inferred from homology"/>
<keyword evidence="11 12" id="KW-0472">Membrane</keyword>
<comment type="subcellular location">
    <subcellularLocation>
        <location evidence="2">Membrane</location>
        <topology evidence="2">Multi-pass membrane protein</topology>
    </subcellularLocation>
</comment>
<evidence type="ECO:0000256" key="5">
    <source>
        <dbReference type="ARBA" id="ARBA00022692"/>
    </source>
</evidence>
<feature type="domain" description="Peptidase M50" evidence="13">
    <location>
        <begin position="29"/>
        <end position="101"/>
    </location>
</feature>
<keyword evidence="10" id="KW-0482">Metalloprotease</keyword>
<comment type="caution">
    <text evidence="14">The sequence shown here is derived from an EMBL/GenBank/DDBJ whole genome shotgun (WGS) entry which is preliminary data.</text>
</comment>
<protein>
    <submittedName>
        <fullName evidence="14">Site-2 protease family protein</fullName>
    </submittedName>
</protein>
<reference evidence="15" key="1">
    <citation type="journal article" date="2019" name="Int. J. Syst. Evol. Microbiol.">
        <title>The Global Catalogue of Microorganisms (GCM) 10K type strain sequencing project: providing services to taxonomists for standard genome sequencing and annotation.</title>
        <authorList>
            <consortium name="The Broad Institute Genomics Platform"/>
            <consortium name="The Broad Institute Genome Sequencing Center for Infectious Disease"/>
            <person name="Wu L."/>
            <person name="Ma J."/>
        </authorList>
    </citation>
    <scope>NUCLEOTIDE SEQUENCE [LARGE SCALE GENOMIC DNA]</scope>
    <source>
        <strain evidence="15">TISTR 1571</strain>
    </source>
</reference>
<evidence type="ECO:0000256" key="10">
    <source>
        <dbReference type="ARBA" id="ARBA00023049"/>
    </source>
</evidence>
<feature type="transmembrane region" description="Helical" evidence="12">
    <location>
        <begin position="150"/>
        <end position="171"/>
    </location>
</feature>
<evidence type="ECO:0000256" key="9">
    <source>
        <dbReference type="ARBA" id="ARBA00022989"/>
    </source>
</evidence>
<evidence type="ECO:0000313" key="15">
    <source>
        <dbReference type="Proteomes" id="UP001597452"/>
    </source>
</evidence>
<evidence type="ECO:0000256" key="2">
    <source>
        <dbReference type="ARBA" id="ARBA00004141"/>
    </source>
</evidence>
<keyword evidence="8" id="KW-0862">Zinc</keyword>
<dbReference type="GO" id="GO:0008233">
    <property type="term" value="F:peptidase activity"/>
    <property type="evidence" value="ECO:0007669"/>
    <property type="project" value="UniProtKB-KW"/>
</dbReference>
<feature type="transmembrane region" description="Helical" evidence="12">
    <location>
        <begin position="112"/>
        <end position="129"/>
    </location>
</feature>
<keyword evidence="7" id="KW-0378">Hydrolase</keyword>
<evidence type="ECO:0000256" key="4">
    <source>
        <dbReference type="ARBA" id="ARBA00022670"/>
    </source>
</evidence>
<evidence type="ECO:0000259" key="13">
    <source>
        <dbReference type="Pfam" id="PF02163"/>
    </source>
</evidence>
<feature type="transmembrane region" description="Helical" evidence="12">
    <location>
        <begin position="177"/>
        <end position="194"/>
    </location>
</feature>
<gene>
    <name evidence="14" type="ORF">ACFSW4_01630</name>
</gene>
<dbReference type="EMBL" id="JBHUMZ010000008">
    <property type="protein sequence ID" value="MFD2637570.1"/>
    <property type="molecule type" value="Genomic_DNA"/>
</dbReference>
<dbReference type="GO" id="GO:0006508">
    <property type="term" value="P:proteolysis"/>
    <property type="evidence" value="ECO:0007669"/>
    <property type="project" value="UniProtKB-KW"/>
</dbReference>
<dbReference type="Proteomes" id="UP001597452">
    <property type="component" value="Unassembled WGS sequence"/>
</dbReference>
<keyword evidence="5 12" id="KW-0812">Transmembrane</keyword>
<accession>A0ABW5Q6Z6</accession>
<evidence type="ECO:0000256" key="1">
    <source>
        <dbReference type="ARBA" id="ARBA00001947"/>
    </source>
</evidence>
<evidence type="ECO:0000256" key="12">
    <source>
        <dbReference type="SAM" id="Phobius"/>
    </source>
</evidence>
<evidence type="ECO:0000256" key="3">
    <source>
        <dbReference type="ARBA" id="ARBA00007931"/>
    </source>
</evidence>
<feature type="transmembrane region" description="Helical" evidence="12">
    <location>
        <begin position="80"/>
        <end position="100"/>
    </location>
</feature>